<comment type="similarity">
    <text evidence="1 6">Belongs to the malic enzymes family.</text>
</comment>
<dbReference type="InterPro" id="IPR001891">
    <property type="entry name" value="Malic_OxRdtase"/>
</dbReference>
<dbReference type="SMART" id="SM01274">
    <property type="entry name" value="malic"/>
    <property type="match status" value="1"/>
</dbReference>
<dbReference type="InterPro" id="IPR051674">
    <property type="entry name" value="Malate_Decarboxylase"/>
</dbReference>
<dbReference type="PANTHER" id="PTHR43237">
    <property type="entry name" value="NADP-DEPENDENT MALIC ENZYME"/>
    <property type="match status" value="1"/>
</dbReference>
<feature type="domain" description="Malic enzyme N-terminal" evidence="8">
    <location>
        <begin position="93"/>
        <end position="226"/>
    </location>
</feature>
<dbReference type="GO" id="GO:0051287">
    <property type="term" value="F:NAD binding"/>
    <property type="evidence" value="ECO:0007669"/>
    <property type="project" value="InterPro"/>
</dbReference>
<dbReference type="Pfam" id="PF00390">
    <property type="entry name" value="malic"/>
    <property type="match status" value="1"/>
</dbReference>
<dbReference type="AlphaFoldDB" id="A0A919KXH6"/>
<dbReference type="RefSeq" id="WP_189930774.1">
    <property type="nucleotide sequence ID" value="NZ_BNCD01000005.1"/>
</dbReference>
<dbReference type="PANTHER" id="PTHR43237:SF4">
    <property type="entry name" value="NADP-DEPENDENT MALIC ENZYME"/>
    <property type="match status" value="1"/>
</dbReference>
<dbReference type="InterPro" id="IPR037062">
    <property type="entry name" value="Malic_N_dom_sf"/>
</dbReference>
<keyword evidence="10" id="KW-1185">Reference proteome</keyword>
<protein>
    <submittedName>
        <fullName evidence="9">Malate dehydrogenase</fullName>
    </submittedName>
</protein>
<evidence type="ECO:0000313" key="10">
    <source>
        <dbReference type="Proteomes" id="UP000603708"/>
    </source>
</evidence>
<dbReference type="InterPro" id="IPR012301">
    <property type="entry name" value="Malic_N_dom"/>
</dbReference>
<accession>A0A919KXH6</accession>
<evidence type="ECO:0000259" key="7">
    <source>
        <dbReference type="SMART" id="SM00919"/>
    </source>
</evidence>
<feature type="active site" description="Proton donor" evidence="3">
    <location>
        <position position="114"/>
    </location>
</feature>
<dbReference type="FunFam" id="3.40.50.10380:FF:000003">
    <property type="entry name" value="NADP-dependent malic enzyme"/>
    <property type="match status" value="1"/>
</dbReference>
<dbReference type="SUPFAM" id="SSF53223">
    <property type="entry name" value="Aminoacid dehydrogenase-like, N-terminal domain"/>
    <property type="match status" value="1"/>
</dbReference>
<proteinExistence type="inferred from homology"/>
<comment type="cofactor">
    <cofactor evidence="5">
        <name>Mg(2+)</name>
        <dbReference type="ChEBI" id="CHEBI:18420"/>
    </cofactor>
    <cofactor evidence="5">
        <name>Mn(2+)</name>
        <dbReference type="ChEBI" id="CHEBI:29035"/>
    </cofactor>
    <text evidence="5">Divalent metal cations. Prefers magnesium or manganese.</text>
</comment>
<dbReference type="InterPro" id="IPR045213">
    <property type="entry name" value="Malic_NAD-bd_bact_type"/>
</dbReference>
<dbReference type="CDD" id="cd05311">
    <property type="entry name" value="NAD_bind_2_malic_enz"/>
    <property type="match status" value="1"/>
</dbReference>
<dbReference type="InterPro" id="IPR012302">
    <property type="entry name" value="Malic_NAD-bd"/>
</dbReference>
<organism evidence="9 10">
    <name type="scientific">Streptomyces sulfonofaciens</name>
    <dbReference type="NCBI Taxonomy" id="68272"/>
    <lineage>
        <taxon>Bacteria</taxon>
        <taxon>Bacillati</taxon>
        <taxon>Actinomycetota</taxon>
        <taxon>Actinomycetes</taxon>
        <taxon>Kitasatosporales</taxon>
        <taxon>Streptomycetaceae</taxon>
        <taxon>Streptomyces</taxon>
    </lineage>
</organism>
<name>A0A919KXH6_9ACTN</name>
<dbReference type="InterPro" id="IPR046346">
    <property type="entry name" value="Aminoacid_DH-like_N_sf"/>
</dbReference>
<dbReference type="SMART" id="SM00919">
    <property type="entry name" value="Malic_M"/>
    <property type="match status" value="1"/>
</dbReference>
<sequence length="490" mass="50381">MATAPSVSYSMTVRLEVPASGTAVSQLTTAVESSGGSVTGLDVTASGHEKLRIDVTIAASSTAHADEIVGKLRTIEGVVLGKVSDRTFLMHLGGKIEMASKHPIRNRDDLSMVYTPGVARVCMAIAENPEDARRLTIKRNSVAVVTDGSAVLGLGNIGPKAALPVMEGKAALFKRFAGIDAWPICLDTQDTDEIVSIVRAIAPGFAGINLEDISAPRCFEIEARLREAVDIPVFHDDQHGTAIVVLAALTNALRVVGKAMGDVRVVMSGAGAAGTAILKLLMAAGVKHAVVADIHGVVHAGRDDLNGGAADYEQASQLRWIADNTNPEGVTGTLKEAVHGADVFIGVSAPNVLSGEDVAAMADGAIVFALANPDPEVDPAIARQTAAVVATGRSDFPNQINNVLVFPGVFRGLLDAQSRTVNTEMMLAAATALADVVREDELNPNYIIPSVFNDKVAGAVAGAVSSAAKAAGMTATAPSPASSPAAGPAQ</sequence>
<evidence type="ECO:0000256" key="4">
    <source>
        <dbReference type="PIRSR" id="PIRSR000106-2"/>
    </source>
</evidence>
<dbReference type="PIRSF" id="PIRSF000106">
    <property type="entry name" value="ME"/>
    <property type="match status" value="1"/>
</dbReference>
<dbReference type="Proteomes" id="UP000603708">
    <property type="component" value="Unassembled WGS sequence"/>
</dbReference>
<dbReference type="Gene3D" id="3.40.50.720">
    <property type="entry name" value="NAD(P)-binding Rossmann-like Domain"/>
    <property type="match status" value="1"/>
</dbReference>
<evidence type="ECO:0000256" key="2">
    <source>
        <dbReference type="ARBA" id="ARBA00023002"/>
    </source>
</evidence>
<evidence type="ECO:0000313" key="9">
    <source>
        <dbReference type="EMBL" id="GHH76422.1"/>
    </source>
</evidence>
<feature type="binding site" evidence="4">
    <location>
        <position position="401"/>
    </location>
    <ligand>
        <name>(S)-malate</name>
        <dbReference type="ChEBI" id="CHEBI:15589"/>
    </ligand>
</feature>
<feature type="active site" description="Proton acceptor" evidence="3">
    <location>
        <position position="169"/>
    </location>
</feature>
<comment type="caution">
    <text evidence="9">The sequence shown here is derived from an EMBL/GenBank/DDBJ whole genome shotgun (WGS) entry which is preliminary data.</text>
</comment>
<dbReference type="Pfam" id="PF03949">
    <property type="entry name" value="Malic_M"/>
    <property type="match status" value="1"/>
</dbReference>
<feature type="binding site" evidence="5">
    <location>
        <position position="237"/>
    </location>
    <ligand>
        <name>a divalent metal cation</name>
        <dbReference type="ChEBI" id="CHEBI:60240"/>
    </ligand>
</feature>
<feature type="binding site" evidence="5">
    <location>
        <position position="211"/>
    </location>
    <ligand>
        <name>a divalent metal cation</name>
        <dbReference type="ChEBI" id="CHEBI:60240"/>
    </ligand>
</feature>
<dbReference type="InterPro" id="IPR036291">
    <property type="entry name" value="NAD(P)-bd_dom_sf"/>
</dbReference>
<feature type="binding site" evidence="5">
    <location>
        <position position="212"/>
    </location>
    <ligand>
        <name>a divalent metal cation</name>
        <dbReference type="ChEBI" id="CHEBI:60240"/>
    </ligand>
</feature>
<reference evidence="9" key="1">
    <citation type="journal article" date="2014" name="Int. J. Syst. Evol. Microbiol.">
        <title>Complete genome sequence of Corynebacterium casei LMG S-19264T (=DSM 44701T), isolated from a smear-ripened cheese.</title>
        <authorList>
            <consortium name="US DOE Joint Genome Institute (JGI-PGF)"/>
            <person name="Walter F."/>
            <person name="Albersmeier A."/>
            <person name="Kalinowski J."/>
            <person name="Ruckert C."/>
        </authorList>
    </citation>
    <scope>NUCLEOTIDE SEQUENCE</scope>
    <source>
        <strain evidence="9">JCM 5069</strain>
    </source>
</reference>
<dbReference type="GO" id="GO:0004470">
    <property type="term" value="F:malic enzyme activity"/>
    <property type="evidence" value="ECO:0007669"/>
    <property type="project" value="InterPro"/>
</dbReference>
<evidence type="ECO:0000259" key="8">
    <source>
        <dbReference type="SMART" id="SM01274"/>
    </source>
</evidence>
<feature type="domain" description="Malic enzyme NAD-binding" evidence="7">
    <location>
        <begin position="238"/>
        <end position="469"/>
    </location>
</feature>
<evidence type="ECO:0000256" key="6">
    <source>
        <dbReference type="RuleBase" id="RU003427"/>
    </source>
</evidence>
<dbReference type="Gene3D" id="3.40.50.10380">
    <property type="entry name" value="Malic enzyme, N-terminal domain"/>
    <property type="match status" value="1"/>
</dbReference>
<evidence type="ECO:0000256" key="1">
    <source>
        <dbReference type="ARBA" id="ARBA00008785"/>
    </source>
</evidence>
<evidence type="ECO:0000256" key="5">
    <source>
        <dbReference type="PIRSR" id="PIRSR000106-3"/>
    </source>
</evidence>
<keyword evidence="2" id="KW-0560">Oxidoreductase</keyword>
<feature type="binding site" evidence="4">
    <location>
        <position position="372"/>
    </location>
    <ligand>
        <name>(S)-malate</name>
        <dbReference type="ChEBI" id="CHEBI:15589"/>
    </ligand>
</feature>
<dbReference type="PRINTS" id="PR00072">
    <property type="entry name" value="MALOXRDTASE"/>
</dbReference>
<dbReference type="GO" id="GO:0046872">
    <property type="term" value="F:metal ion binding"/>
    <property type="evidence" value="ECO:0007669"/>
    <property type="project" value="UniProtKB-KW"/>
</dbReference>
<reference evidence="9" key="2">
    <citation type="submission" date="2020-09" db="EMBL/GenBank/DDBJ databases">
        <authorList>
            <person name="Sun Q."/>
            <person name="Ohkuma M."/>
        </authorList>
    </citation>
    <scope>NUCLEOTIDE SEQUENCE</scope>
    <source>
        <strain evidence="9">JCM 5069</strain>
    </source>
</reference>
<dbReference type="EMBL" id="BNCD01000005">
    <property type="protein sequence ID" value="GHH76422.1"/>
    <property type="molecule type" value="Genomic_DNA"/>
</dbReference>
<dbReference type="GO" id="GO:0016616">
    <property type="term" value="F:oxidoreductase activity, acting on the CH-OH group of donors, NAD or NADP as acceptor"/>
    <property type="evidence" value="ECO:0007669"/>
    <property type="project" value="InterPro"/>
</dbReference>
<dbReference type="SUPFAM" id="SSF51735">
    <property type="entry name" value="NAD(P)-binding Rossmann-fold domains"/>
    <property type="match status" value="1"/>
</dbReference>
<gene>
    <name evidence="9" type="ORF">GCM10018793_22070</name>
</gene>
<keyword evidence="5 6" id="KW-0479">Metal-binding</keyword>
<evidence type="ECO:0000256" key="3">
    <source>
        <dbReference type="PIRSR" id="PIRSR000106-1"/>
    </source>
</evidence>